<reference evidence="2" key="1">
    <citation type="submission" date="2019-10" db="EMBL/GenBank/DDBJ databases">
        <authorList>
            <consortium name="DOE Joint Genome Institute"/>
            <person name="Kuo A."/>
            <person name="Miyauchi S."/>
            <person name="Kiss E."/>
            <person name="Drula E."/>
            <person name="Kohler A."/>
            <person name="Sanchez-Garcia M."/>
            <person name="Andreopoulos B."/>
            <person name="Barry K.W."/>
            <person name="Bonito G."/>
            <person name="Buee M."/>
            <person name="Carver A."/>
            <person name="Chen C."/>
            <person name="Cichocki N."/>
            <person name="Clum A."/>
            <person name="Culley D."/>
            <person name="Crous P.W."/>
            <person name="Fauchery L."/>
            <person name="Girlanda M."/>
            <person name="Hayes R."/>
            <person name="Keri Z."/>
            <person name="LaButti K."/>
            <person name="Lipzen A."/>
            <person name="Lombard V."/>
            <person name="Magnuson J."/>
            <person name="Maillard F."/>
            <person name="Morin E."/>
            <person name="Murat C."/>
            <person name="Nolan M."/>
            <person name="Ohm R."/>
            <person name="Pangilinan J."/>
            <person name="Pereira M."/>
            <person name="Perotto S."/>
            <person name="Peter M."/>
            <person name="Riley R."/>
            <person name="Sitrit Y."/>
            <person name="Stielow B."/>
            <person name="Szollosi G."/>
            <person name="Zifcakova L."/>
            <person name="Stursova M."/>
            <person name="Spatafora J.W."/>
            <person name="Tedersoo L."/>
            <person name="Vaario L.-M."/>
            <person name="Yamada A."/>
            <person name="Yan M."/>
            <person name="Wang P."/>
            <person name="Xu J."/>
            <person name="Bruns T."/>
            <person name="Baldrian P."/>
            <person name="Vilgalys R."/>
            <person name="Henrissat B."/>
            <person name="Grigoriev I.V."/>
            <person name="Hibbett D."/>
            <person name="Nagy L.G."/>
            <person name="Martin F.M."/>
        </authorList>
    </citation>
    <scope>NUCLEOTIDE SEQUENCE</scope>
    <source>
        <strain evidence="2">BED1</strain>
    </source>
</reference>
<comment type="caution">
    <text evidence="2">The sequence shown here is derived from an EMBL/GenBank/DDBJ whole genome shotgun (WGS) entry which is preliminary data.</text>
</comment>
<proteinExistence type="predicted"/>
<reference evidence="2" key="2">
    <citation type="journal article" date="2020" name="Nat. Commun.">
        <title>Large-scale genome sequencing of mycorrhizal fungi provides insights into the early evolution of symbiotic traits.</title>
        <authorList>
            <person name="Miyauchi S."/>
            <person name="Kiss E."/>
            <person name="Kuo A."/>
            <person name="Drula E."/>
            <person name="Kohler A."/>
            <person name="Sanchez-Garcia M."/>
            <person name="Morin E."/>
            <person name="Andreopoulos B."/>
            <person name="Barry K.W."/>
            <person name="Bonito G."/>
            <person name="Buee M."/>
            <person name="Carver A."/>
            <person name="Chen C."/>
            <person name="Cichocki N."/>
            <person name="Clum A."/>
            <person name="Culley D."/>
            <person name="Crous P.W."/>
            <person name="Fauchery L."/>
            <person name="Girlanda M."/>
            <person name="Hayes R.D."/>
            <person name="Keri Z."/>
            <person name="LaButti K."/>
            <person name="Lipzen A."/>
            <person name="Lombard V."/>
            <person name="Magnuson J."/>
            <person name="Maillard F."/>
            <person name="Murat C."/>
            <person name="Nolan M."/>
            <person name="Ohm R.A."/>
            <person name="Pangilinan J."/>
            <person name="Pereira M.F."/>
            <person name="Perotto S."/>
            <person name="Peter M."/>
            <person name="Pfister S."/>
            <person name="Riley R."/>
            <person name="Sitrit Y."/>
            <person name="Stielow J.B."/>
            <person name="Szollosi G."/>
            <person name="Zifcakova L."/>
            <person name="Stursova M."/>
            <person name="Spatafora J.W."/>
            <person name="Tedersoo L."/>
            <person name="Vaario L.M."/>
            <person name="Yamada A."/>
            <person name="Yan M."/>
            <person name="Wang P."/>
            <person name="Xu J."/>
            <person name="Bruns T."/>
            <person name="Baldrian P."/>
            <person name="Vilgalys R."/>
            <person name="Dunand C."/>
            <person name="Henrissat B."/>
            <person name="Grigoriev I.V."/>
            <person name="Hibbett D."/>
            <person name="Nagy L.G."/>
            <person name="Martin F.M."/>
        </authorList>
    </citation>
    <scope>NUCLEOTIDE SEQUENCE</scope>
    <source>
        <strain evidence="2">BED1</strain>
    </source>
</reference>
<sequence>MSHIGCAVGPDGLAASQIQFFHDVNDDVPLPPVASSTSVSGLKLRIPRATKIAGCRRPDRIPKPSQRLIDPDNVAGPLHGTGWDLYRSRSTLSIQDVHGKSDSRFASENGEGMELPPDTDANLSDAQKAKRERIADVQTIFKPGELIDPDTKRKDKEQKGSLAKQAFLKGSVTFLRSHIARHKDHVLAYKSRCAAVGRLIHDGGTTLQSVSNHLPLSVLESEYSIDEWLILIYLFVLPPPVDVANPDLSTRWEVQLFNNYSIPEDLQKTPSPHLLQSHETDGFVAPSDITHPPTMAAVPDM</sequence>
<feature type="region of interest" description="Disordered" evidence="1">
    <location>
        <begin position="97"/>
        <end position="129"/>
    </location>
</feature>
<accession>A0AAD4C0J8</accession>
<evidence type="ECO:0000313" key="2">
    <source>
        <dbReference type="EMBL" id="KAF8445582.1"/>
    </source>
</evidence>
<dbReference type="Proteomes" id="UP001194468">
    <property type="component" value="Unassembled WGS sequence"/>
</dbReference>
<keyword evidence="3" id="KW-1185">Reference proteome</keyword>
<evidence type="ECO:0000256" key="1">
    <source>
        <dbReference type="SAM" id="MobiDB-lite"/>
    </source>
</evidence>
<gene>
    <name evidence="2" type="ORF">L210DRAFT_3501531</name>
</gene>
<name>A0AAD4C0J8_BOLED</name>
<dbReference type="AlphaFoldDB" id="A0AAD4C0J8"/>
<organism evidence="2 3">
    <name type="scientific">Boletus edulis BED1</name>
    <dbReference type="NCBI Taxonomy" id="1328754"/>
    <lineage>
        <taxon>Eukaryota</taxon>
        <taxon>Fungi</taxon>
        <taxon>Dikarya</taxon>
        <taxon>Basidiomycota</taxon>
        <taxon>Agaricomycotina</taxon>
        <taxon>Agaricomycetes</taxon>
        <taxon>Agaricomycetidae</taxon>
        <taxon>Boletales</taxon>
        <taxon>Boletineae</taxon>
        <taxon>Boletaceae</taxon>
        <taxon>Boletoideae</taxon>
        <taxon>Boletus</taxon>
    </lineage>
</organism>
<dbReference type="EMBL" id="WHUW01000005">
    <property type="protein sequence ID" value="KAF8445582.1"/>
    <property type="molecule type" value="Genomic_DNA"/>
</dbReference>
<evidence type="ECO:0000313" key="3">
    <source>
        <dbReference type="Proteomes" id="UP001194468"/>
    </source>
</evidence>
<protein>
    <submittedName>
        <fullName evidence="2">Uncharacterized protein</fullName>
    </submittedName>
</protein>